<sequence length="363" mass="37506">MKPIIGILAVAGLVYRAWARKSLTPLGLVVAGASATAHVLHPWSTPFALLAVFYYGGTKVTRVKHDIKAQKTLSATGAEGGEGPRNHIQVLANSVVATVLSVAHAVVLSKNSTTDSCFSLGQSPADILMVGIVANYAAVAADTFSSELGILSKSKPRLITSLTLREVPSGTNGGVTAAGLGAGLLGSFTIALTSALVLPFCQSKSGIQDRALWTVAMTFWGLLGSVLDSVLGGLLQASVVDKRSGKVVEGSGGRKVLIHPGSTKPGSTSGNASSAESSGRTDLRSTEAVANAATLRGSRATGTSAGTHTGRPHDESHESRRVETGHDWLDNNGVNLLMAFLMSVGAMGISQWAWGVDLRELWA</sequence>
<dbReference type="Pfam" id="PF01940">
    <property type="entry name" value="DUF92"/>
    <property type="match status" value="1"/>
</dbReference>
<evidence type="ECO:0000313" key="8">
    <source>
        <dbReference type="EMBL" id="KAJ5159793.1"/>
    </source>
</evidence>
<reference evidence="8" key="2">
    <citation type="journal article" date="2023" name="IMA Fungus">
        <title>Comparative genomic study of the Penicillium genus elucidates a diverse pangenome and 15 lateral gene transfer events.</title>
        <authorList>
            <person name="Petersen C."/>
            <person name="Sorensen T."/>
            <person name="Nielsen M.R."/>
            <person name="Sondergaard T.E."/>
            <person name="Sorensen J.L."/>
            <person name="Fitzpatrick D.A."/>
            <person name="Frisvad J.C."/>
            <person name="Nielsen K.L."/>
        </authorList>
    </citation>
    <scope>NUCLEOTIDE SEQUENCE</scope>
    <source>
        <strain evidence="8">IBT 26290</strain>
    </source>
</reference>
<feature type="transmembrane region" description="Helical" evidence="7">
    <location>
        <begin position="212"/>
        <end position="235"/>
    </location>
</feature>
<keyword evidence="4 7" id="KW-1133">Transmembrane helix</keyword>
<feature type="transmembrane region" description="Helical" evidence="7">
    <location>
        <begin position="35"/>
        <end position="55"/>
    </location>
</feature>
<evidence type="ECO:0000256" key="7">
    <source>
        <dbReference type="SAM" id="Phobius"/>
    </source>
</evidence>
<evidence type="ECO:0000256" key="5">
    <source>
        <dbReference type="ARBA" id="ARBA00023136"/>
    </source>
</evidence>
<dbReference type="OrthoDB" id="30881at2759"/>
<feature type="compositionally biased region" description="Basic and acidic residues" evidence="6">
    <location>
        <begin position="311"/>
        <end position="326"/>
    </location>
</feature>
<dbReference type="RefSeq" id="XP_056541351.1">
    <property type="nucleotide sequence ID" value="XM_056688922.1"/>
</dbReference>
<accession>A0A9W9HXU3</accession>
<keyword evidence="9" id="KW-1185">Reference proteome</keyword>
<dbReference type="GO" id="GO:0016020">
    <property type="term" value="C:membrane"/>
    <property type="evidence" value="ECO:0007669"/>
    <property type="project" value="UniProtKB-SubCell"/>
</dbReference>
<feature type="transmembrane region" description="Helical" evidence="7">
    <location>
        <begin position="172"/>
        <end position="200"/>
    </location>
</feature>
<comment type="caution">
    <text evidence="8">The sequence shown here is derived from an EMBL/GenBank/DDBJ whole genome shotgun (WGS) entry which is preliminary data.</text>
</comment>
<keyword evidence="3 7" id="KW-0812">Transmembrane</keyword>
<evidence type="ECO:0000256" key="2">
    <source>
        <dbReference type="ARBA" id="ARBA00009012"/>
    </source>
</evidence>
<evidence type="ECO:0000256" key="4">
    <source>
        <dbReference type="ARBA" id="ARBA00022989"/>
    </source>
</evidence>
<feature type="region of interest" description="Disordered" evidence="6">
    <location>
        <begin position="251"/>
        <end position="326"/>
    </location>
</feature>
<dbReference type="Proteomes" id="UP001149163">
    <property type="component" value="Unassembled WGS sequence"/>
</dbReference>
<dbReference type="GeneID" id="81428098"/>
<feature type="compositionally biased region" description="Low complexity" evidence="6">
    <location>
        <begin position="266"/>
        <end position="278"/>
    </location>
</feature>
<evidence type="ECO:0000256" key="1">
    <source>
        <dbReference type="ARBA" id="ARBA00004141"/>
    </source>
</evidence>
<reference evidence="8" key="1">
    <citation type="submission" date="2022-11" db="EMBL/GenBank/DDBJ databases">
        <authorList>
            <person name="Petersen C."/>
        </authorList>
    </citation>
    <scope>NUCLEOTIDE SEQUENCE</scope>
    <source>
        <strain evidence="8">IBT 26290</strain>
    </source>
</reference>
<evidence type="ECO:0000256" key="6">
    <source>
        <dbReference type="SAM" id="MobiDB-lite"/>
    </source>
</evidence>
<dbReference type="EMBL" id="JAPQKN010000004">
    <property type="protein sequence ID" value="KAJ5159793.1"/>
    <property type="molecule type" value="Genomic_DNA"/>
</dbReference>
<comment type="subcellular location">
    <subcellularLocation>
        <location evidence="1">Membrane</location>
        <topology evidence="1">Multi-pass membrane protein</topology>
    </subcellularLocation>
</comment>
<dbReference type="AlphaFoldDB" id="A0A9W9HXU3"/>
<proteinExistence type="inferred from homology"/>
<organism evidence="8 9">
    <name type="scientific">Penicillium canariense</name>
    <dbReference type="NCBI Taxonomy" id="189055"/>
    <lineage>
        <taxon>Eukaryota</taxon>
        <taxon>Fungi</taxon>
        <taxon>Dikarya</taxon>
        <taxon>Ascomycota</taxon>
        <taxon>Pezizomycotina</taxon>
        <taxon>Eurotiomycetes</taxon>
        <taxon>Eurotiomycetidae</taxon>
        <taxon>Eurotiales</taxon>
        <taxon>Aspergillaceae</taxon>
        <taxon>Penicillium</taxon>
    </lineage>
</organism>
<keyword evidence="5 7" id="KW-0472">Membrane</keyword>
<name>A0A9W9HXU3_9EURO</name>
<comment type="similarity">
    <text evidence="2">Belongs to the TMEM19 family.</text>
</comment>
<dbReference type="PANTHER" id="PTHR13353:SF5">
    <property type="entry name" value="TRANSMEMBRANE PROTEIN 19"/>
    <property type="match status" value="1"/>
</dbReference>
<evidence type="ECO:0000313" key="9">
    <source>
        <dbReference type="Proteomes" id="UP001149163"/>
    </source>
</evidence>
<evidence type="ECO:0008006" key="10">
    <source>
        <dbReference type="Google" id="ProtNLM"/>
    </source>
</evidence>
<protein>
    <recommendedName>
        <fullName evidence="10">DUF92 domain protein</fullName>
    </recommendedName>
</protein>
<feature type="transmembrane region" description="Helical" evidence="7">
    <location>
        <begin position="334"/>
        <end position="354"/>
    </location>
</feature>
<dbReference type="PANTHER" id="PTHR13353">
    <property type="entry name" value="TRANSMEMBRANE PROTEIN 19"/>
    <property type="match status" value="1"/>
</dbReference>
<evidence type="ECO:0000256" key="3">
    <source>
        <dbReference type="ARBA" id="ARBA00022692"/>
    </source>
</evidence>
<gene>
    <name evidence="8" type="ORF">N7482_006797</name>
</gene>
<dbReference type="InterPro" id="IPR002794">
    <property type="entry name" value="DUF92_TMEM19"/>
</dbReference>